<dbReference type="Proteomes" id="UP001165962">
    <property type="component" value="Unassembled WGS sequence"/>
</dbReference>
<comment type="caution">
    <text evidence="3">The sequence shown here is derived from an EMBL/GenBank/DDBJ whole genome shotgun (WGS) entry which is preliminary data.</text>
</comment>
<dbReference type="RefSeq" id="WP_166145966.1">
    <property type="nucleotide sequence ID" value="NZ_JAAOIW010000001.1"/>
</dbReference>
<gene>
    <name evidence="3" type="ORF">G9U52_03105</name>
</gene>
<accession>A0ABX0J132</accession>
<feature type="compositionally biased region" description="Polar residues" evidence="2">
    <location>
        <begin position="33"/>
        <end position="52"/>
    </location>
</feature>
<feature type="coiled-coil region" evidence="1">
    <location>
        <begin position="4"/>
        <end position="31"/>
    </location>
</feature>
<proteinExistence type="predicted"/>
<organism evidence="3 4">
    <name type="scientific">Paenibacillus agricola</name>
    <dbReference type="NCBI Taxonomy" id="2716264"/>
    <lineage>
        <taxon>Bacteria</taxon>
        <taxon>Bacillati</taxon>
        <taxon>Bacillota</taxon>
        <taxon>Bacilli</taxon>
        <taxon>Bacillales</taxon>
        <taxon>Paenibacillaceae</taxon>
        <taxon>Paenibacillus</taxon>
    </lineage>
</organism>
<evidence type="ECO:0000256" key="1">
    <source>
        <dbReference type="SAM" id="Coils"/>
    </source>
</evidence>
<keyword evidence="1" id="KW-0175">Coiled coil</keyword>
<keyword evidence="4" id="KW-1185">Reference proteome</keyword>
<reference evidence="3" key="1">
    <citation type="submission" date="2020-03" db="EMBL/GenBank/DDBJ databases">
        <title>Draft sequencing of Paenibacilllus sp. S3N08.</title>
        <authorList>
            <person name="Kim D.-U."/>
        </authorList>
    </citation>
    <scope>NUCLEOTIDE SEQUENCE</scope>
    <source>
        <strain evidence="3">S3N08</strain>
    </source>
</reference>
<evidence type="ECO:0000313" key="4">
    <source>
        <dbReference type="Proteomes" id="UP001165962"/>
    </source>
</evidence>
<feature type="compositionally biased region" description="Polar residues" evidence="2">
    <location>
        <begin position="60"/>
        <end position="92"/>
    </location>
</feature>
<name>A0ABX0J132_9BACL</name>
<sequence>MISNRELKDEIEQLSEHNQLLTQELQSIKELLIQQSANKDSNKDSGSAGSSKNNKDEANGGNQPNSSNVDSSKDATTTKGSSSQKNSSTDSADSAGKSDNQDKELSAIATDFSMLKDLTSELEVKMQSYIQNSSSGGDTLTNEDAVNLVLAIMNGMIDWTMDMVSKPSSN</sequence>
<evidence type="ECO:0000313" key="3">
    <source>
        <dbReference type="EMBL" id="NHN28819.1"/>
    </source>
</evidence>
<feature type="region of interest" description="Disordered" evidence="2">
    <location>
        <begin position="33"/>
        <end position="102"/>
    </location>
</feature>
<dbReference type="EMBL" id="JAAOIW010000001">
    <property type="protein sequence ID" value="NHN28819.1"/>
    <property type="molecule type" value="Genomic_DNA"/>
</dbReference>
<evidence type="ECO:0000256" key="2">
    <source>
        <dbReference type="SAM" id="MobiDB-lite"/>
    </source>
</evidence>
<protein>
    <submittedName>
        <fullName evidence="3">Uncharacterized protein</fullName>
    </submittedName>
</protein>